<dbReference type="EMBL" id="JAVRFH010000006">
    <property type="protein sequence ID" value="MDT0610239.1"/>
    <property type="molecule type" value="Genomic_DNA"/>
</dbReference>
<dbReference type="Proteomes" id="UP001180724">
    <property type="component" value="Unassembled WGS sequence"/>
</dbReference>
<evidence type="ECO:0000313" key="2">
    <source>
        <dbReference type="Proteomes" id="UP001180724"/>
    </source>
</evidence>
<sequence>MASSSDDRTAVDTEFPEVEVRVSPVTDRARATFAKTHARPGVPDFAKLFADSEK</sequence>
<protein>
    <submittedName>
        <fullName evidence="1">Uncharacterized protein</fullName>
    </submittedName>
</protein>
<proteinExistence type="predicted"/>
<evidence type="ECO:0000313" key="1">
    <source>
        <dbReference type="EMBL" id="MDT0610239.1"/>
    </source>
</evidence>
<reference evidence="1" key="1">
    <citation type="submission" date="2024-05" db="EMBL/GenBank/DDBJ databases">
        <title>30 novel species of actinomycetes from the DSMZ collection.</title>
        <authorList>
            <person name="Nouioui I."/>
        </authorList>
    </citation>
    <scope>NUCLEOTIDE SEQUENCE</scope>
    <source>
        <strain evidence="1">DSM 40712</strain>
    </source>
</reference>
<organism evidence="1 2">
    <name type="scientific">Streptomyces lancefieldiae</name>
    <dbReference type="NCBI Taxonomy" id="3075520"/>
    <lineage>
        <taxon>Bacteria</taxon>
        <taxon>Bacillati</taxon>
        <taxon>Actinomycetota</taxon>
        <taxon>Actinomycetes</taxon>
        <taxon>Kitasatosporales</taxon>
        <taxon>Streptomycetaceae</taxon>
        <taxon>Streptomyces</taxon>
    </lineage>
</organism>
<name>A0ABU3AJ71_9ACTN</name>
<accession>A0ABU3AJ71</accession>
<gene>
    <name evidence="1" type="ORF">RM812_08355</name>
</gene>
<comment type="caution">
    <text evidence="1">The sequence shown here is derived from an EMBL/GenBank/DDBJ whole genome shotgun (WGS) entry which is preliminary data.</text>
</comment>
<keyword evidence="2" id="KW-1185">Reference proteome</keyword>
<dbReference type="RefSeq" id="WP_311571750.1">
    <property type="nucleotide sequence ID" value="NZ_JAVRFH010000006.1"/>
</dbReference>